<dbReference type="AlphaFoldDB" id="A0A8J3F2K0"/>
<organism evidence="2 3">
    <name type="scientific">Gottfriedia solisilvae</name>
    <dbReference type="NCBI Taxonomy" id="1516104"/>
    <lineage>
        <taxon>Bacteria</taxon>
        <taxon>Bacillati</taxon>
        <taxon>Bacillota</taxon>
        <taxon>Bacilli</taxon>
        <taxon>Bacillales</taxon>
        <taxon>Bacillaceae</taxon>
        <taxon>Gottfriedia</taxon>
    </lineage>
</organism>
<name>A0A8J3F2K0_9BACI</name>
<dbReference type="RefSeq" id="WP_088004207.1">
    <property type="nucleotide sequence ID" value="NZ_BMHB01000008.1"/>
</dbReference>
<sequence>MKKFIVLLLSTFLIISACSNNKNEYTKEEIEYIDTINTAIDQTMKYYEKLNDSIRDTQNYNSDYSSNSAFSSMMGINLVNDTLKKEVTPPKRFKELHEDLLEGTELLSEVSVSLPVVINANDTQGINENVEKFSKAIKIINDVYDELPHDEIKVKK</sequence>
<protein>
    <recommendedName>
        <fullName evidence="4">Lipoprotein</fullName>
    </recommendedName>
</protein>
<evidence type="ECO:0000313" key="2">
    <source>
        <dbReference type="EMBL" id="GGI18472.1"/>
    </source>
</evidence>
<feature type="chain" id="PRO_5039511071" description="Lipoprotein" evidence="1">
    <location>
        <begin position="20"/>
        <end position="156"/>
    </location>
</feature>
<proteinExistence type="predicted"/>
<evidence type="ECO:0008006" key="4">
    <source>
        <dbReference type="Google" id="ProtNLM"/>
    </source>
</evidence>
<comment type="caution">
    <text evidence="2">The sequence shown here is derived from an EMBL/GenBank/DDBJ whole genome shotgun (WGS) entry which is preliminary data.</text>
</comment>
<dbReference type="EMBL" id="BMHB01000008">
    <property type="protein sequence ID" value="GGI18472.1"/>
    <property type="molecule type" value="Genomic_DNA"/>
</dbReference>
<evidence type="ECO:0000313" key="3">
    <source>
        <dbReference type="Proteomes" id="UP000626244"/>
    </source>
</evidence>
<keyword evidence="3" id="KW-1185">Reference proteome</keyword>
<dbReference type="Proteomes" id="UP000626244">
    <property type="component" value="Unassembled WGS sequence"/>
</dbReference>
<keyword evidence="1" id="KW-0732">Signal</keyword>
<dbReference type="PROSITE" id="PS51257">
    <property type="entry name" value="PROKAR_LIPOPROTEIN"/>
    <property type="match status" value="1"/>
</dbReference>
<gene>
    <name evidence="2" type="ORF">GCM10007380_43080</name>
</gene>
<reference evidence="3" key="1">
    <citation type="journal article" date="2019" name="Int. J. Syst. Evol. Microbiol.">
        <title>The Global Catalogue of Microorganisms (GCM) 10K type strain sequencing project: providing services to taxonomists for standard genome sequencing and annotation.</title>
        <authorList>
            <consortium name="The Broad Institute Genomics Platform"/>
            <consortium name="The Broad Institute Genome Sequencing Center for Infectious Disease"/>
            <person name="Wu L."/>
            <person name="Ma J."/>
        </authorList>
    </citation>
    <scope>NUCLEOTIDE SEQUENCE [LARGE SCALE GENOMIC DNA]</scope>
    <source>
        <strain evidence="3">CGMCC 1.14993</strain>
    </source>
</reference>
<feature type="signal peptide" evidence="1">
    <location>
        <begin position="1"/>
        <end position="19"/>
    </location>
</feature>
<evidence type="ECO:0000256" key="1">
    <source>
        <dbReference type="SAM" id="SignalP"/>
    </source>
</evidence>
<dbReference type="OrthoDB" id="9925001at2"/>
<accession>A0A8J3F2K0</accession>